<dbReference type="Pfam" id="PF17682">
    <property type="entry name" value="Tau95_N"/>
    <property type="match status" value="1"/>
</dbReference>
<feature type="region of interest" description="Disordered" evidence="5">
    <location>
        <begin position="518"/>
        <end position="651"/>
    </location>
</feature>
<keyword evidence="3" id="KW-0804">Transcription</keyword>
<evidence type="ECO:0000256" key="4">
    <source>
        <dbReference type="ARBA" id="ARBA00023242"/>
    </source>
</evidence>
<evidence type="ECO:0000256" key="1">
    <source>
        <dbReference type="ARBA" id="ARBA00004123"/>
    </source>
</evidence>
<dbReference type="PANTHER" id="PTHR13230:SF5">
    <property type="entry name" value="GENERAL TRANSCRIPTION FACTOR 3C POLYPEPTIDE 5"/>
    <property type="match status" value="1"/>
</dbReference>
<dbReference type="Pfam" id="PF09734">
    <property type="entry name" value="Tau95"/>
    <property type="match status" value="1"/>
</dbReference>
<feature type="compositionally biased region" description="Acidic residues" evidence="5">
    <location>
        <begin position="573"/>
        <end position="614"/>
    </location>
</feature>
<feature type="compositionally biased region" description="Basic and acidic residues" evidence="5">
    <location>
        <begin position="639"/>
        <end position="651"/>
    </location>
</feature>
<dbReference type="Proteomes" id="UP000707071">
    <property type="component" value="Unassembled WGS sequence"/>
</dbReference>
<dbReference type="GO" id="GO:0001003">
    <property type="term" value="F:RNA polymerase III type 2 promoter sequence-specific DNA binding"/>
    <property type="evidence" value="ECO:0007669"/>
    <property type="project" value="TreeGrafter"/>
</dbReference>
<proteinExistence type="predicted"/>
<reference evidence="8 9" key="1">
    <citation type="journal article" date="2020" name="bioRxiv">
        <title>Whole genome comparisons of ergot fungi reveals the divergence and evolution of species within the genus Claviceps are the result of varying mechanisms driving genome evolution and host range expansion.</title>
        <authorList>
            <person name="Wyka S.A."/>
            <person name="Mondo S.J."/>
            <person name="Liu M."/>
            <person name="Dettman J."/>
            <person name="Nalam V."/>
            <person name="Broders K.D."/>
        </authorList>
    </citation>
    <scope>NUCLEOTIDE SEQUENCE [LARGE SCALE GENOMIC DNA]</scope>
    <source>
        <strain evidence="8 9">Clav52</strain>
    </source>
</reference>
<feature type="compositionally biased region" description="Low complexity" evidence="5">
    <location>
        <begin position="538"/>
        <end position="553"/>
    </location>
</feature>
<evidence type="ECO:0000256" key="3">
    <source>
        <dbReference type="ARBA" id="ARBA00023163"/>
    </source>
</evidence>
<protein>
    <submittedName>
        <fullName evidence="8">Uncharacterized protein</fullName>
    </submittedName>
</protein>
<comment type="subcellular location">
    <subcellularLocation>
        <location evidence="1">Nucleus</location>
    </subcellularLocation>
</comment>
<organism evidence="8 9">
    <name type="scientific">Claviceps aff. purpurea</name>
    <dbReference type="NCBI Taxonomy" id="1967640"/>
    <lineage>
        <taxon>Eukaryota</taxon>
        <taxon>Fungi</taxon>
        <taxon>Dikarya</taxon>
        <taxon>Ascomycota</taxon>
        <taxon>Pezizomycotina</taxon>
        <taxon>Sordariomycetes</taxon>
        <taxon>Hypocreomycetidae</taxon>
        <taxon>Hypocreales</taxon>
        <taxon>Clavicipitaceae</taxon>
        <taxon>Claviceps</taxon>
    </lineage>
</organism>
<dbReference type="PANTHER" id="PTHR13230">
    <property type="entry name" value="GENERAL TRANSCRIPTION FACTOR IIIC, POLYPEPTIDE 5"/>
    <property type="match status" value="1"/>
</dbReference>
<keyword evidence="9" id="KW-1185">Reference proteome</keyword>
<gene>
    <name evidence="8" type="ORF">E4U09_006609</name>
</gene>
<evidence type="ECO:0000259" key="6">
    <source>
        <dbReference type="Pfam" id="PF09734"/>
    </source>
</evidence>
<evidence type="ECO:0000259" key="7">
    <source>
        <dbReference type="Pfam" id="PF17682"/>
    </source>
</evidence>
<dbReference type="GO" id="GO:0001002">
    <property type="term" value="F:RNA polymerase III type 1 promoter sequence-specific DNA binding"/>
    <property type="evidence" value="ECO:0007669"/>
    <property type="project" value="TreeGrafter"/>
</dbReference>
<dbReference type="GO" id="GO:0000127">
    <property type="term" value="C:transcription factor TFIIIC complex"/>
    <property type="evidence" value="ECO:0007669"/>
    <property type="project" value="InterPro"/>
</dbReference>
<sequence length="688" mass="77502">MDSSLDAHEYAGPSGSQPTQRLSGQDEGAPRYSIPQRHLSAVEIPAIVENVDRTIKAFGRNATLAHVLDPTRNSIPLYLNPESPFCKPLMSHNAASHNVVLKVTVPKRTGRRRKKGSKGPWQGDVDMSDTLAAADDENGTEKGPVKSVARLDDPRILRRKLQDNVGEYEVEAVGIIKHTHRFRALADFYWDMRRSDFAQRYADQVFTGDVQKLKTFAFQGGRDQPPNVDILPPPIFTHMSLPFNYFYSQNPYVRTTEDGGTFNLTAVKQVGHFIGAEDPAPSGPQIPPDMTDPRMLQVMADLEDAFQVRPIWTRRSLMNHLHGKLQSWNELKKYLNYAAYQFKGGPWRDSVIPYGLDPRTDPKYRIYQTLMFKLKIPKRTIKDQPWYSVRKDQMGPSHLATDAPSDSHLFDGETYSTDGKVWQVCDITDPLLKELVDEAAVRPACDVNSGWYHGGLWAKVKAIMKIKLVAIQFGRRLRKEDFRQTLDCGDRTPSRSASYTFHLPLPDLNLTDEELTLLRGREPPKKKSRGYNVRLRDAASSAPAGGALGRSLRSSPTPHGGVGVVSRGAAPSDAEEENEGGEEEEDDDEGDADDSGSGDEEEEEEEEEEEDDGDYTQRHVYPPLGSEYGGLPYHSDPYQPHRDHHYQQENEYGYDHEYENMDTDVDMDLDMDVDMDMGGAKTPYPELD</sequence>
<accession>A0A9P7U5A4</accession>
<keyword evidence="4" id="KW-0539">Nucleus</keyword>
<dbReference type="Gene3D" id="3.30.200.160">
    <property type="entry name" value="TFIIIC, subcomplex tauA, subunit Sfc1, barrel domain"/>
    <property type="match status" value="1"/>
</dbReference>
<feature type="domain" description="Transcription factor IIIC subunit 5 HTH" evidence="6">
    <location>
        <begin position="230"/>
        <end position="373"/>
    </location>
</feature>
<feature type="region of interest" description="Disordered" evidence="5">
    <location>
        <begin position="107"/>
        <end position="127"/>
    </location>
</feature>
<dbReference type="EMBL" id="SRRH01000061">
    <property type="protein sequence ID" value="KAG6300619.1"/>
    <property type="molecule type" value="Genomic_DNA"/>
</dbReference>
<dbReference type="AlphaFoldDB" id="A0A9P7U5A4"/>
<feature type="compositionally biased region" description="Basic residues" evidence="5">
    <location>
        <begin position="108"/>
        <end position="117"/>
    </location>
</feature>
<dbReference type="GO" id="GO:0006384">
    <property type="term" value="P:transcription initiation at RNA polymerase III promoter"/>
    <property type="evidence" value="ECO:0007669"/>
    <property type="project" value="InterPro"/>
</dbReference>
<dbReference type="GO" id="GO:0005634">
    <property type="term" value="C:nucleus"/>
    <property type="evidence" value="ECO:0007669"/>
    <property type="project" value="UniProtKB-SubCell"/>
</dbReference>
<feature type="region of interest" description="Disordered" evidence="5">
    <location>
        <begin position="1"/>
        <end position="36"/>
    </location>
</feature>
<dbReference type="InterPro" id="IPR019136">
    <property type="entry name" value="TF_IIIC_su-5_HTH"/>
</dbReference>
<name>A0A9P7U5A4_9HYPO</name>
<comment type="caution">
    <text evidence="8">The sequence shown here is derived from an EMBL/GenBank/DDBJ whole genome shotgun (WGS) entry which is preliminary data.</text>
</comment>
<keyword evidence="2" id="KW-0238">DNA-binding</keyword>
<dbReference type="InterPro" id="IPR042536">
    <property type="entry name" value="TFIIIC_tauA_Sfc1"/>
</dbReference>
<feature type="domain" description="Transcription factor IIIC subunit Tfc1/Sfc1 triple barrel" evidence="7">
    <location>
        <begin position="41"/>
        <end position="190"/>
    </location>
</feature>
<evidence type="ECO:0000313" key="9">
    <source>
        <dbReference type="Proteomes" id="UP000707071"/>
    </source>
</evidence>
<evidence type="ECO:0000256" key="5">
    <source>
        <dbReference type="SAM" id="MobiDB-lite"/>
    </source>
</evidence>
<evidence type="ECO:0000313" key="8">
    <source>
        <dbReference type="EMBL" id="KAG6300619.1"/>
    </source>
</evidence>
<dbReference type="InterPro" id="IPR041499">
    <property type="entry name" value="Tfc1/Sfc1_N"/>
</dbReference>
<evidence type="ECO:0000256" key="2">
    <source>
        <dbReference type="ARBA" id="ARBA00023125"/>
    </source>
</evidence>
<feature type="compositionally biased region" description="Polar residues" evidence="5">
    <location>
        <begin position="14"/>
        <end position="23"/>
    </location>
</feature>
<dbReference type="InterPro" id="IPR040454">
    <property type="entry name" value="TF_IIIC_Tfc1/Sfc1"/>
</dbReference>